<feature type="compositionally biased region" description="Polar residues" evidence="1">
    <location>
        <begin position="112"/>
        <end position="123"/>
    </location>
</feature>
<reference evidence="2 3" key="1">
    <citation type="submission" date="2015-01" db="EMBL/GenBank/DDBJ databases">
        <title>The Genome Sequence of Exophiala spinifera CBS89968.</title>
        <authorList>
            <consortium name="The Broad Institute Genomics Platform"/>
            <person name="Cuomo C."/>
            <person name="de Hoog S."/>
            <person name="Gorbushina A."/>
            <person name="Stielow B."/>
            <person name="Teixiera M."/>
            <person name="Abouelleil A."/>
            <person name="Chapman S.B."/>
            <person name="Priest M."/>
            <person name="Young S.K."/>
            <person name="Wortman J."/>
            <person name="Nusbaum C."/>
            <person name="Birren B."/>
        </authorList>
    </citation>
    <scope>NUCLEOTIDE SEQUENCE [LARGE SCALE GENOMIC DNA]</scope>
    <source>
        <strain evidence="2 3">CBS 89968</strain>
    </source>
</reference>
<dbReference type="AlphaFoldDB" id="A0A0D1ZCP9"/>
<feature type="compositionally biased region" description="Basic and acidic residues" evidence="1">
    <location>
        <begin position="126"/>
        <end position="137"/>
    </location>
</feature>
<feature type="compositionally biased region" description="Low complexity" evidence="1">
    <location>
        <begin position="143"/>
        <end position="152"/>
    </location>
</feature>
<dbReference type="PANTHER" id="PTHR38887">
    <property type="entry name" value="CHROMOSOME 21, WHOLE GENOME SHOTGUN SEQUENCE"/>
    <property type="match status" value="1"/>
</dbReference>
<sequence length="465" mass="51772">MGLLRDTIGSALSGPSVNNGLNGRKLPLRGSRASHNDSRRPSPGSTAYRSPEPRRRDHKYDQQEYGTSSPYDSRDNNGQWQYQRDAHGYRYEGEGHYPGRRQYSAPERRPSTSRQTYQPSSPQRRQKNEYEHQEREIGPPPSYSLYPVPSSPARLTGYSNDDEGRRSFTGNNAGHRDDYRDRQGTSHPRPRSIDQSPYRPRAGRDVDRQFRPLALPQIDYHDSSPFLRGYSDELQRYGISERAFLEVLDAINVARIPNPEVKLFQAGATIAGFFVPGAAAIGLMAGQVGVGLASHFGHASLVNRVLSKANLNMFIPNGLEICICKAKDVDGELGLSPNDVQMRFVPGSYPQDKVAAYGDLLAPLTSVLGPAQSGGRNDPIAGVGKFLNNRSAQRKVKDAQKNDAEGKDKGMSHIENSLKWIMVRKASPGAVEHWQMTLRKSDQEAEAEQAQAQQHTTTSPRNRHR</sequence>
<dbReference type="RefSeq" id="XP_016231033.1">
    <property type="nucleotide sequence ID" value="XM_016384431.1"/>
</dbReference>
<dbReference type="InterPro" id="IPR053221">
    <property type="entry name" value="Burnettramic_acid_biosynth"/>
</dbReference>
<accession>A0A0D1ZCP9</accession>
<feature type="compositionally biased region" description="Polar residues" evidence="1">
    <location>
        <begin position="455"/>
        <end position="465"/>
    </location>
</feature>
<proteinExistence type="predicted"/>
<evidence type="ECO:0000256" key="1">
    <source>
        <dbReference type="SAM" id="MobiDB-lite"/>
    </source>
</evidence>
<feature type="compositionally biased region" description="Polar residues" evidence="1">
    <location>
        <begin position="64"/>
        <end position="79"/>
    </location>
</feature>
<feature type="compositionally biased region" description="Basic and acidic residues" evidence="1">
    <location>
        <begin position="174"/>
        <end position="184"/>
    </location>
</feature>
<dbReference type="GeneID" id="27337199"/>
<organism evidence="2 3">
    <name type="scientific">Exophiala spinifera</name>
    <dbReference type="NCBI Taxonomy" id="91928"/>
    <lineage>
        <taxon>Eukaryota</taxon>
        <taxon>Fungi</taxon>
        <taxon>Dikarya</taxon>
        <taxon>Ascomycota</taxon>
        <taxon>Pezizomycotina</taxon>
        <taxon>Eurotiomycetes</taxon>
        <taxon>Chaetothyriomycetidae</taxon>
        <taxon>Chaetothyriales</taxon>
        <taxon>Herpotrichiellaceae</taxon>
        <taxon>Exophiala</taxon>
    </lineage>
</organism>
<name>A0A0D1ZCP9_9EURO</name>
<feature type="region of interest" description="Disordered" evidence="1">
    <location>
        <begin position="1"/>
        <end position="79"/>
    </location>
</feature>
<dbReference type="Proteomes" id="UP000053328">
    <property type="component" value="Unassembled WGS sequence"/>
</dbReference>
<dbReference type="EMBL" id="KN847499">
    <property type="protein sequence ID" value="KIW10817.1"/>
    <property type="molecule type" value="Genomic_DNA"/>
</dbReference>
<evidence type="ECO:0000313" key="2">
    <source>
        <dbReference type="EMBL" id="KIW10817.1"/>
    </source>
</evidence>
<feature type="compositionally biased region" description="Basic and acidic residues" evidence="1">
    <location>
        <begin position="51"/>
        <end position="62"/>
    </location>
</feature>
<dbReference type="PANTHER" id="PTHR38887:SF1">
    <property type="entry name" value="RAS MODIFICATION PROTEIN ERF4"/>
    <property type="match status" value="1"/>
</dbReference>
<feature type="region of interest" description="Disordered" evidence="1">
    <location>
        <begin position="389"/>
        <end position="411"/>
    </location>
</feature>
<gene>
    <name evidence="2" type="ORF">PV08_10116</name>
</gene>
<feature type="region of interest" description="Disordered" evidence="1">
    <location>
        <begin position="91"/>
        <end position="205"/>
    </location>
</feature>
<keyword evidence="3" id="KW-1185">Reference proteome</keyword>
<protein>
    <submittedName>
        <fullName evidence="2">Uncharacterized protein</fullName>
    </submittedName>
</protein>
<dbReference type="HOGENOM" id="CLU_059959_0_0_1"/>
<dbReference type="VEuPathDB" id="FungiDB:PV08_10116"/>
<feature type="region of interest" description="Disordered" evidence="1">
    <location>
        <begin position="437"/>
        <end position="465"/>
    </location>
</feature>
<evidence type="ECO:0000313" key="3">
    <source>
        <dbReference type="Proteomes" id="UP000053328"/>
    </source>
</evidence>
<feature type="compositionally biased region" description="Basic and acidic residues" evidence="1">
    <location>
        <begin position="395"/>
        <end position="411"/>
    </location>
</feature>
<dbReference type="OrthoDB" id="3068835at2759"/>